<dbReference type="CDD" id="cd17364">
    <property type="entry name" value="MFS_PhT"/>
    <property type="match status" value="1"/>
</dbReference>
<dbReference type="InterPro" id="IPR020846">
    <property type="entry name" value="MFS_dom"/>
</dbReference>
<evidence type="ECO:0000256" key="9">
    <source>
        <dbReference type="ARBA" id="ARBA00044504"/>
    </source>
</evidence>
<dbReference type="GO" id="GO:0016020">
    <property type="term" value="C:membrane"/>
    <property type="evidence" value="ECO:0007669"/>
    <property type="project" value="UniProtKB-SubCell"/>
</dbReference>
<feature type="region of interest" description="Disordered" evidence="10">
    <location>
        <begin position="589"/>
        <end position="681"/>
    </location>
</feature>
<evidence type="ECO:0000256" key="2">
    <source>
        <dbReference type="ARBA" id="ARBA00022448"/>
    </source>
</evidence>
<feature type="compositionally biased region" description="Polar residues" evidence="10">
    <location>
        <begin position="902"/>
        <end position="913"/>
    </location>
</feature>
<feature type="transmembrane region" description="Helical" evidence="11">
    <location>
        <begin position="371"/>
        <end position="390"/>
    </location>
</feature>
<feature type="compositionally biased region" description="Basic and acidic residues" evidence="10">
    <location>
        <begin position="962"/>
        <end position="977"/>
    </location>
</feature>
<evidence type="ECO:0000256" key="4">
    <source>
        <dbReference type="ARBA" id="ARBA00022692"/>
    </source>
</evidence>
<feature type="compositionally biased region" description="Basic and acidic residues" evidence="10">
    <location>
        <begin position="671"/>
        <end position="681"/>
    </location>
</feature>
<feature type="transmembrane region" description="Helical" evidence="11">
    <location>
        <begin position="213"/>
        <end position="232"/>
    </location>
</feature>
<evidence type="ECO:0000259" key="12">
    <source>
        <dbReference type="PROSITE" id="PS50850"/>
    </source>
</evidence>
<feature type="compositionally biased region" description="Basic and acidic residues" evidence="10">
    <location>
        <begin position="589"/>
        <end position="603"/>
    </location>
</feature>
<evidence type="ECO:0000256" key="10">
    <source>
        <dbReference type="SAM" id="MobiDB-lite"/>
    </source>
</evidence>
<evidence type="ECO:0000256" key="7">
    <source>
        <dbReference type="ARBA" id="ARBA00023136"/>
    </source>
</evidence>
<evidence type="ECO:0000256" key="1">
    <source>
        <dbReference type="ARBA" id="ARBA00004141"/>
    </source>
</evidence>
<dbReference type="Proteomes" id="UP000317650">
    <property type="component" value="Chromosome 1"/>
</dbReference>
<dbReference type="PANTHER" id="PTHR31105:SF42">
    <property type="entry name" value="OS02G0258300 PROTEIN"/>
    <property type="match status" value="1"/>
</dbReference>
<feature type="compositionally biased region" description="Basic and acidic residues" evidence="10">
    <location>
        <begin position="622"/>
        <end position="639"/>
    </location>
</feature>
<dbReference type="EMBL" id="PYDT01000004">
    <property type="protein sequence ID" value="THU62590.1"/>
    <property type="molecule type" value="Genomic_DNA"/>
</dbReference>
<feature type="compositionally biased region" description="Low complexity" evidence="10">
    <location>
        <begin position="38"/>
        <end position="55"/>
    </location>
</feature>
<dbReference type="GO" id="GO:1900150">
    <property type="term" value="P:regulation of defense response to fungus"/>
    <property type="evidence" value="ECO:0007669"/>
    <property type="project" value="InterPro"/>
</dbReference>
<evidence type="ECO:0000256" key="8">
    <source>
        <dbReference type="ARBA" id="ARBA00032043"/>
    </source>
</evidence>
<sequence>MSSSPNLAVLEALDTARTQWYHVTALVIAAWASSPMRTTSSASPPSPSSLAASTTRAKGGEPGKLPTAGQQSRHRRRPRRTLTGQLVFGWLGDKLGRKKVYGFTLILMAICAIGSGLSFGKTKGAVMGSLCFFRFWLGFGIGGDYPLSATIMSEYANKKTRGQFIAAVFAMQGVGIIFAGLVSMMLSAIFLYYNPAPTFTENPVLSTQHAGDFLWRIVLMLGALPAVVTFYWRMKMPETARYTALIAGNAKQAAHDMEKVLEIDIQAEPDRLSQFKSANEYTLFSREFVRRHGSHLVGTMTTWFLLDIAFYSQNLTQKDIFQAIHLTNKAKNVNALREVFEISRAMFVVALLGTFPGYWFTVVFIEKLGRYLIQLIGFFMMSMFMLILGIKYDYLKDHNHMLFAVLFGLTFFFANFGPNSTTFVLPAELFPTRVRSTCHALSAASGKAGAMIGAFVVQSYTLSQEPSKIKKALIVLAFTNMLGFFFTFLVSETKGKSLEEISGENERGFEEFQEWRRAVADEPKVGSCAVPTAMLSSRISAISLPAVAVLVVLLSEVKSPFPCVLYGNKLAKGDNLAIDSTPERSYNRVDLRPLASEPHDGIGRYRRSSKARFSDSTSSEDEMAKGSKEERGTKPDRDTIPTSYRMTRDRMKATPSPNYLEEGPSALHDGSYTDDRSKKQDQSWIDGVDHLSQNPIQLLKQLDELRDRIGRSCEVTEEPRERMPLKLRGLHAPERTYVPAGQYPERLRIRRQLDVDPLVYNHHDEFDHEPACSCTHCYHKYRLLPGRVVPHSVSSQSQRGSYLVQNRGSYPVRTQEYNQRVRSREPLIQKRATIFKKKDKHPCQPFAGAAPFVLCSNCFELLRIPQIILLVSKKICTLCCGSCSEVMSLELIGKRLVASATPPSTAQAETKGSSPVEVKQIKQSKAHIIGESDTSYHEADDGPCELMQSTDDNPPVSSQGLMERECVSHLSEAEKTKGPSMSSNRSDNVESPDSAAYQRATPSTTELPFHAEVISDAAGSPAQDHLGHPSSSQVMDGSRNGGMNGYSDKETAVSYSDKFRQNSAKNEVVTEIDVSVHEYPSYSFSGDYQEKEKYENQAGIGTSDDSLVFSQLVQDERSEVSVNGHPIVDHLVRKAEKQAGRIYPGEYWYDHRAGFWGVMGQPCLGIIPPFIQEFNYPISKNCAGGNTGVLVNGRELHHKDLALLVRRGLPTTAGRSYVLEFSGNVFDEVSGEELGNLGKLAPT</sequence>
<proteinExistence type="inferred from homology"/>
<dbReference type="GO" id="GO:0015293">
    <property type="term" value="F:symporter activity"/>
    <property type="evidence" value="ECO:0007669"/>
    <property type="project" value="UniProtKB-KW"/>
</dbReference>
<dbReference type="Pfam" id="PF11331">
    <property type="entry name" value="Zn_ribbon_12"/>
    <property type="match status" value="1"/>
</dbReference>
<evidence type="ECO:0000256" key="11">
    <source>
        <dbReference type="SAM" id="Phobius"/>
    </source>
</evidence>
<feature type="region of interest" description="Disordered" evidence="10">
    <location>
        <begin position="38"/>
        <end position="78"/>
    </location>
</feature>
<organism evidence="13 14">
    <name type="scientific">Musa balbisiana</name>
    <name type="common">Banana</name>
    <dbReference type="NCBI Taxonomy" id="52838"/>
    <lineage>
        <taxon>Eukaryota</taxon>
        <taxon>Viridiplantae</taxon>
        <taxon>Streptophyta</taxon>
        <taxon>Embryophyta</taxon>
        <taxon>Tracheophyta</taxon>
        <taxon>Spermatophyta</taxon>
        <taxon>Magnoliopsida</taxon>
        <taxon>Liliopsida</taxon>
        <taxon>Zingiberales</taxon>
        <taxon>Musaceae</taxon>
        <taxon>Musa</taxon>
    </lineage>
</organism>
<feature type="transmembrane region" description="Helical" evidence="11">
    <location>
        <begin position="345"/>
        <end position="365"/>
    </location>
</feature>
<dbReference type="Gene3D" id="1.20.1250.20">
    <property type="entry name" value="MFS general substrate transporter like domains"/>
    <property type="match status" value="1"/>
</dbReference>
<dbReference type="PANTHER" id="PTHR31105">
    <property type="entry name" value="EXTRA-LARGE G-PROTEIN-LIKE"/>
    <property type="match status" value="1"/>
</dbReference>
<feature type="transmembrane region" description="Helical" evidence="11">
    <location>
        <begin position="100"/>
        <end position="119"/>
    </location>
</feature>
<evidence type="ECO:0000313" key="14">
    <source>
        <dbReference type="Proteomes" id="UP000317650"/>
    </source>
</evidence>
<dbReference type="Pfam" id="PF00083">
    <property type="entry name" value="Sugar_tr"/>
    <property type="match status" value="1"/>
</dbReference>
<feature type="compositionally biased region" description="Polar residues" evidence="10">
    <location>
        <begin position="979"/>
        <end position="991"/>
    </location>
</feature>
<accession>A0A4S8JKN1</accession>
<feature type="transmembrane region" description="Helical" evidence="11">
    <location>
        <begin position="125"/>
        <end position="143"/>
    </location>
</feature>
<dbReference type="InterPro" id="IPR036259">
    <property type="entry name" value="MFS_trans_sf"/>
</dbReference>
<reference evidence="13 14" key="1">
    <citation type="journal article" date="2019" name="Nat. Plants">
        <title>Genome sequencing of Musa balbisiana reveals subgenome evolution and function divergence in polyploid bananas.</title>
        <authorList>
            <person name="Yao X."/>
        </authorList>
    </citation>
    <scope>NUCLEOTIDE SEQUENCE [LARGE SCALE GENOMIC DNA]</scope>
    <source>
        <strain evidence="14">cv. DH-PKW</strain>
        <tissue evidence="13">Leaves</tissue>
    </source>
</reference>
<dbReference type="InterPro" id="IPR040244">
    <property type="entry name" value="EDR4-like"/>
</dbReference>
<keyword evidence="5" id="KW-0769">Symport</keyword>
<dbReference type="InterPro" id="IPR021480">
    <property type="entry name" value="Zinc_ribbon_12"/>
</dbReference>
<evidence type="ECO:0000256" key="5">
    <source>
        <dbReference type="ARBA" id="ARBA00022847"/>
    </source>
</evidence>
<gene>
    <name evidence="13" type="ORF">C4D60_Mb01t06710</name>
</gene>
<feature type="region of interest" description="Disordered" evidence="10">
    <location>
        <begin position="902"/>
        <end position="1002"/>
    </location>
</feature>
<evidence type="ECO:0000313" key="13">
    <source>
        <dbReference type="EMBL" id="THU62590.1"/>
    </source>
</evidence>
<keyword evidence="2" id="KW-0813">Transport</keyword>
<keyword evidence="14" id="KW-1185">Reference proteome</keyword>
<feature type="transmembrane region" description="Helical" evidence="11">
    <location>
        <begin position="472"/>
        <end position="490"/>
    </location>
</feature>
<comment type="similarity">
    <text evidence="9">Belongs to the major facilitator superfamily. Phosphate:H(+) symporter (TC 2.A.1.9) family.</text>
</comment>
<dbReference type="AlphaFoldDB" id="A0A4S8JKN1"/>
<keyword evidence="3" id="KW-0592">Phosphate transport</keyword>
<evidence type="ECO:0000256" key="3">
    <source>
        <dbReference type="ARBA" id="ARBA00022592"/>
    </source>
</evidence>
<dbReference type="FunFam" id="1.20.1250.20:FF:000175">
    <property type="entry name" value="Inorganic phosphate transporter 1-6"/>
    <property type="match status" value="1"/>
</dbReference>
<dbReference type="STRING" id="52838.A0A4S8JKN1"/>
<feature type="compositionally biased region" description="Basic and acidic residues" evidence="10">
    <location>
        <begin position="928"/>
        <end position="940"/>
    </location>
</feature>
<name>A0A4S8JKN1_MUSBA</name>
<dbReference type="InterPro" id="IPR005828">
    <property type="entry name" value="MFS_sugar_transport-like"/>
</dbReference>
<comment type="subcellular location">
    <subcellularLocation>
        <location evidence="1">Membrane</location>
        <topology evidence="1">Multi-pass membrane protein</topology>
    </subcellularLocation>
</comment>
<keyword evidence="6 11" id="KW-1133">Transmembrane helix</keyword>
<dbReference type="PROSITE" id="PS50850">
    <property type="entry name" value="MFS"/>
    <property type="match status" value="1"/>
</dbReference>
<feature type="transmembrane region" description="Helical" evidence="11">
    <location>
        <begin position="402"/>
        <end position="420"/>
    </location>
</feature>
<keyword evidence="7 11" id="KW-0472">Membrane</keyword>
<comment type="caution">
    <text evidence="13">The sequence shown here is derived from an EMBL/GenBank/DDBJ whole genome shotgun (WGS) entry which is preliminary data.</text>
</comment>
<dbReference type="SUPFAM" id="SSF103473">
    <property type="entry name" value="MFS general substrate transporter"/>
    <property type="match status" value="1"/>
</dbReference>
<evidence type="ECO:0000256" key="6">
    <source>
        <dbReference type="ARBA" id="ARBA00022989"/>
    </source>
</evidence>
<feature type="transmembrane region" description="Helical" evidence="11">
    <location>
        <begin position="440"/>
        <end position="460"/>
    </location>
</feature>
<keyword evidence="4 11" id="KW-0812">Transmembrane</keyword>
<dbReference type="GO" id="GO:0006817">
    <property type="term" value="P:phosphate ion transport"/>
    <property type="evidence" value="ECO:0007669"/>
    <property type="project" value="UniProtKB-KW"/>
</dbReference>
<feature type="transmembrane region" description="Helical" evidence="11">
    <location>
        <begin position="164"/>
        <end position="193"/>
    </location>
</feature>
<feature type="region of interest" description="Disordered" evidence="10">
    <location>
        <begin position="1019"/>
        <end position="1049"/>
    </location>
</feature>
<feature type="compositionally biased region" description="Polar residues" evidence="10">
    <location>
        <begin position="947"/>
        <end position="960"/>
    </location>
</feature>
<protein>
    <recommendedName>
        <fullName evidence="8">H(+)/Pi cotransporter</fullName>
    </recommendedName>
</protein>
<feature type="domain" description="Major facilitator superfamily (MFS) profile" evidence="12">
    <location>
        <begin position="1"/>
        <end position="495"/>
    </location>
</feature>